<evidence type="ECO:0000313" key="11">
    <source>
        <dbReference type="Proteomes" id="UP001596142"/>
    </source>
</evidence>
<evidence type="ECO:0000259" key="8">
    <source>
        <dbReference type="PROSITE" id="PS50893"/>
    </source>
</evidence>
<dbReference type="CDD" id="cd18548">
    <property type="entry name" value="ABC_6TM_Tm287_like"/>
    <property type="match status" value="1"/>
</dbReference>
<dbReference type="EMBL" id="JBHSOZ010000005">
    <property type="protein sequence ID" value="MFC5713745.1"/>
    <property type="molecule type" value="Genomic_DNA"/>
</dbReference>
<dbReference type="Pfam" id="PF00664">
    <property type="entry name" value="ABC_membrane"/>
    <property type="match status" value="1"/>
</dbReference>
<keyword evidence="5 7" id="KW-1133">Transmembrane helix</keyword>
<feature type="transmembrane region" description="Helical" evidence="7">
    <location>
        <begin position="51"/>
        <end position="72"/>
    </location>
</feature>
<dbReference type="PROSITE" id="PS50929">
    <property type="entry name" value="ABC_TM1F"/>
    <property type="match status" value="1"/>
</dbReference>
<keyword evidence="3" id="KW-0547">Nucleotide-binding</keyword>
<dbReference type="PROSITE" id="PS00211">
    <property type="entry name" value="ABC_TRANSPORTER_1"/>
    <property type="match status" value="1"/>
</dbReference>
<feature type="transmembrane region" description="Helical" evidence="7">
    <location>
        <begin position="157"/>
        <end position="174"/>
    </location>
</feature>
<dbReference type="GO" id="GO:0005524">
    <property type="term" value="F:ATP binding"/>
    <property type="evidence" value="ECO:0007669"/>
    <property type="project" value="UniProtKB-KW"/>
</dbReference>
<comment type="subcellular location">
    <subcellularLocation>
        <location evidence="1">Cell membrane</location>
        <topology evidence="1">Multi-pass membrane protein</topology>
    </subcellularLocation>
</comment>
<dbReference type="SUPFAM" id="SSF90123">
    <property type="entry name" value="ABC transporter transmembrane region"/>
    <property type="match status" value="1"/>
</dbReference>
<evidence type="ECO:0000313" key="10">
    <source>
        <dbReference type="EMBL" id="MFC5713745.1"/>
    </source>
</evidence>
<evidence type="ECO:0000256" key="3">
    <source>
        <dbReference type="ARBA" id="ARBA00022741"/>
    </source>
</evidence>
<comment type="caution">
    <text evidence="10">The sequence shown here is derived from an EMBL/GenBank/DDBJ whole genome shotgun (WGS) entry which is preliminary data.</text>
</comment>
<dbReference type="SUPFAM" id="SSF52540">
    <property type="entry name" value="P-loop containing nucleoside triphosphate hydrolases"/>
    <property type="match status" value="1"/>
</dbReference>
<dbReference type="RefSeq" id="WP_385941905.1">
    <property type="nucleotide sequence ID" value="NZ_JBHSOZ010000005.1"/>
</dbReference>
<evidence type="ECO:0000256" key="1">
    <source>
        <dbReference type="ARBA" id="ARBA00004651"/>
    </source>
</evidence>
<dbReference type="InterPro" id="IPR036640">
    <property type="entry name" value="ABC1_TM_sf"/>
</dbReference>
<dbReference type="SMART" id="SM00382">
    <property type="entry name" value="AAA"/>
    <property type="match status" value="1"/>
</dbReference>
<protein>
    <submittedName>
        <fullName evidence="10">ABC transporter ATP-binding protein</fullName>
    </submittedName>
</protein>
<keyword evidence="4 10" id="KW-0067">ATP-binding</keyword>
<dbReference type="InterPro" id="IPR003439">
    <property type="entry name" value="ABC_transporter-like_ATP-bd"/>
</dbReference>
<feature type="domain" description="ABC transmembrane type-1" evidence="9">
    <location>
        <begin position="16"/>
        <end position="298"/>
    </location>
</feature>
<accession>A0ABW0YMN4</accession>
<feature type="transmembrane region" description="Helical" evidence="7">
    <location>
        <begin position="133"/>
        <end position="151"/>
    </location>
</feature>
<dbReference type="Proteomes" id="UP001596142">
    <property type="component" value="Unassembled WGS sequence"/>
</dbReference>
<dbReference type="Gene3D" id="3.40.50.300">
    <property type="entry name" value="P-loop containing nucleotide triphosphate hydrolases"/>
    <property type="match status" value="1"/>
</dbReference>
<dbReference type="PANTHER" id="PTHR43394:SF1">
    <property type="entry name" value="ATP-BINDING CASSETTE SUB-FAMILY B MEMBER 10, MITOCHONDRIAL"/>
    <property type="match status" value="1"/>
</dbReference>
<dbReference type="InterPro" id="IPR027417">
    <property type="entry name" value="P-loop_NTPase"/>
</dbReference>
<feature type="transmembrane region" description="Helical" evidence="7">
    <location>
        <begin position="238"/>
        <end position="258"/>
    </location>
</feature>
<dbReference type="PROSITE" id="PS50893">
    <property type="entry name" value="ABC_TRANSPORTER_2"/>
    <property type="match status" value="1"/>
</dbReference>
<evidence type="ECO:0000256" key="6">
    <source>
        <dbReference type="ARBA" id="ARBA00023136"/>
    </source>
</evidence>
<dbReference type="Pfam" id="PF00005">
    <property type="entry name" value="ABC_tran"/>
    <property type="match status" value="1"/>
</dbReference>
<feature type="domain" description="ABC transporter" evidence="8">
    <location>
        <begin position="332"/>
        <end position="565"/>
    </location>
</feature>
<dbReference type="InterPro" id="IPR039421">
    <property type="entry name" value="Type_1_exporter"/>
</dbReference>
<evidence type="ECO:0000259" key="9">
    <source>
        <dbReference type="PROSITE" id="PS50929"/>
    </source>
</evidence>
<organism evidence="10 11">
    <name type="scientific">Thalassorhabdus alkalitolerans</name>
    <dbReference type="NCBI Taxonomy" id="2282697"/>
    <lineage>
        <taxon>Bacteria</taxon>
        <taxon>Bacillati</taxon>
        <taxon>Bacillota</taxon>
        <taxon>Bacilli</taxon>
        <taxon>Bacillales</taxon>
        <taxon>Bacillaceae</taxon>
        <taxon>Thalassorhabdus</taxon>
    </lineage>
</organism>
<dbReference type="InterPro" id="IPR003593">
    <property type="entry name" value="AAA+_ATPase"/>
</dbReference>
<evidence type="ECO:0000256" key="7">
    <source>
        <dbReference type="SAM" id="Phobius"/>
    </source>
</evidence>
<dbReference type="InterPro" id="IPR011527">
    <property type="entry name" value="ABC1_TM_dom"/>
</dbReference>
<reference evidence="11" key="1">
    <citation type="journal article" date="2019" name="Int. J. Syst. Evol. Microbiol.">
        <title>The Global Catalogue of Microorganisms (GCM) 10K type strain sequencing project: providing services to taxonomists for standard genome sequencing and annotation.</title>
        <authorList>
            <consortium name="The Broad Institute Genomics Platform"/>
            <consortium name="The Broad Institute Genome Sequencing Center for Infectious Disease"/>
            <person name="Wu L."/>
            <person name="Ma J."/>
        </authorList>
    </citation>
    <scope>NUCLEOTIDE SEQUENCE [LARGE SCALE GENOMIC DNA]</scope>
    <source>
        <strain evidence="11">CECT 7184</strain>
    </source>
</reference>
<name>A0ABW0YMN4_9BACI</name>
<keyword evidence="6 7" id="KW-0472">Membrane</keyword>
<evidence type="ECO:0000256" key="5">
    <source>
        <dbReference type="ARBA" id="ARBA00022989"/>
    </source>
</evidence>
<dbReference type="InterPro" id="IPR017871">
    <property type="entry name" value="ABC_transporter-like_CS"/>
</dbReference>
<gene>
    <name evidence="10" type="ORF">ACFPU1_13220</name>
</gene>
<keyword evidence="2 7" id="KW-0812">Transmembrane</keyword>
<proteinExistence type="predicted"/>
<evidence type="ECO:0000256" key="2">
    <source>
        <dbReference type="ARBA" id="ARBA00022692"/>
    </source>
</evidence>
<sequence>MRKVFSFMKPYRLAAFVALLLMLIELGVELVQPFLISRIIDDGIMEGDLSVVLQWGGVMVGLSLVAFTAGIINSFYAAHVSQSTGHDIRKAIYTKVQSFSFSTFSLFPTSSLVTRMTNDITQLQNVIFMCLRIMLRAPLLVLGSITMIFIVNAQLGIIFAITVPILLIFLIGVMKKAGSLFKIVQERLDKVNNVMYESLAGIRVIKAFLRRTHEINRFIHASDELRAKVIKALRLTEIAMPVILLLINGSVLFVLWYGTIEVNAGGATVGEVVAIVNYAARMTGALSIFTMIIMMFSRARASASRVAEVLESEKNEVETGKDEPTEIGRGEIEFQQVSFRYPESRDSVLENLSFVIKGGEKAAILGATGSGKTSLFQLIPRLYEPEQGSVLIDGKDIRQMDSSLLRNNIGYVPQEALLFTGTIKENIAWGKENASLEEIKEAARKAQIHETILSLPHQYDTILGQKGVNLSGGQKQRLSIARALIRKPRILLLDDSTSALDVKTEMKLLQELDDLSCTVLMITQKISTTMEADTILLLDEGQLTAKGTHEELMSMSSLYYRINKSQAGKEA</sequence>
<dbReference type="PANTHER" id="PTHR43394">
    <property type="entry name" value="ATP-DEPENDENT PERMEASE MDL1, MITOCHONDRIAL"/>
    <property type="match status" value="1"/>
</dbReference>
<dbReference type="Gene3D" id="1.20.1560.10">
    <property type="entry name" value="ABC transporter type 1, transmembrane domain"/>
    <property type="match status" value="1"/>
</dbReference>
<feature type="transmembrane region" description="Helical" evidence="7">
    <location>
        <begin position="278"/>
        <end position="296"/>
    </location>
</feature>
<evidence type="ECO:0000256" key="4">
    <source>
        <dbReference type="ARBA" id="ARBA00022840"/>
    </source>
</evidence>
<keyword evidence="11" id="KW-1185">Reference proteome</keyword>